<dbReference type="EMBL" id="JABCRI010000001">
    <property type="protein sequence ID" value="KAF8413953.1"/>
    <property type="molecule type" value="Genomic_DNA"/>
</dbReference>
<protein>
    <submittedName>
        <fullName evidence="2">Uncharacterized protein</fullName>
    </submittedName>
</protein>
<keyword evidence="1" id="KW-1133">Transmembrane helix</keyword>
<keyword evidence="1" id="KW-0812">Transmembrane</keyword>
<comment type="caution">
    <text evidence="2">The sequence shown here is derived from an EMBL/GenBank/DDBJ whole genome shotgun (WGS) entry which is preliminary data.</text>
</comment>
<organism evidence="2 3">
    <name type="scientific">Tetracentron sinense</name>
    <name type="common">Spur-leaf</name>
    <dbReference type="NCBI Taxonomy" id="13715"/>
    <lineage>
        <taxon>Eukaryota</taxon>
        <taxon>Viridiplantae</taxon>
        <taxon>Streptophyta</taxon>
        <taxon>Embryophyta</taxon>
        <taxon>Tracheophyta</taxon>
        <taxon>Spermatophyta</taxon>
        <taxon>Magnoliopsida</taxon>
        <taxon>Trochodendrales</taxon>
        <taxon>Trochodendraceae</taxon>
        <taxon>Tetracentron</taxon>
    </lineage>
</organism>
<sequence length="148" mass="16313">MLVATHPEQRIIPNPQGVTIQGKTCVLIFLSLLVMSLKVGYSWLSNITTLMELVMIRKPLESLFISKVMQLLERHAAAAEATRSFKTLISVFLFGSIGGGEEMKIEEQAMSLSPFAFTACELLDVMMSVASEVKSMLDDAKSKPENES</sequence>
<dbReference type="AlphaFoldDB" id="A0A835DRJ7"/>
<evidence type="ECO:0000313" key="3">
    <source>
        <dbReference type="Proteomes" id="UP000655225"/>
    </source>
</evidence>
<reference evidence="2 3" key="1">
    <citation type="submission" date="2020-04" db="EMBL/GenBank/DDBJ databases">
        <title>Plant Genome Project.</title>
        <authorList>
            <person name="Zhang R.-G."/>
        </authorList>
    </citation>
    <scope>NUCLEOTIDE SEQUENCE [LARGE SCALE GENOMIC DNA]</scope>
    <source>
        <strain evidence="2">YNK0</strain>
        <tissue evidence="2">Leaf</tissue>
    </source>
</reference>
<keyword evidence="3" id="KW-1185">Reference proteome</keyword>
<accession>A0A835DRJ7</accession>
<dbReference type="Proteomes" id="UP000655225">
    <property type="component" value="Unassembled WGS sequence"/>
</dbReference>
<keyword evidence="1" id="KW-0472">Membrane</keyword>
<gene>
    <name evidence="2" type="ORF">HHK36_001950</name>
</gene>
<evidence type="ECO:0000313" key="2">
    <source>
        <dbReference type="EMBL" id="KAF8413953.1"/>
    </source>
</evidence>
<name>A0A835DRJ7_TETSI</name>
<proteinExistence type="predicted"/>
<feature type="transmembrane region" description="Helical" evidence="1">
    <location>
        <begin position="20"/>
        <end position="41"/>
    </location>
</feature>
<evidence type="ECO:0000256" key="1">
    <source>
        <dbReference type="SAM" id="Phobius"/>
    </source>
</evidence>